<dbReference type="Proteomes" id="UP000253083">
    <property type="component" value="Unassembled WGS sequence"/>
</dbReference>
<protein>
    <submittedName>
        <fullName evidence="2">Phosphopantetheine binding protein</fullName>
    </submittedName>
</protein>
<sequence length="78" mass="8973">MIKASIKEFLLNELCPQYSGDLDDDVKLISDGLIDSISALQLVDFIEKRFNIEFEAHEVDRENLDTLSNIERFIVAKQ</sequence>
<evidence type="ECO:0000313" key="2">
    <source>
        <dbReference type="EMBL" id="RBP52970.1"/>
    </source>
</evidence>
<dbReference type="SUPFAM" id="SSF47336">
    <property type="entry name" value="ACP-like"/>
    <property type="match status" value="1"/>
</dbReference>
<dbReference type="Pfam" id="PF00550">
    <property type="entry name" value="PP-binding"/>
    <property type="match status" value="1"/>
</dbReference>
<evidence type="ECO:0000259" key="1">
    <source>
        <dbReference type="PROSITE" id="PS50075"/>
    </source>
</evidence>
<dbReference type="InParanoid" id="A0A395JMV7"/>
<comment type="caution">
    <text evidence="2">The sequence shown here is derived from an EMBL/GenBank/DDBJ whole genome shotgun (WGS) entry which is preliminary data.</text>
</comment>
<dbReference type="InterPro" id="IPR036736">
    <property type="entry name" value="ACP-like_sf"/>
</dbReference>
<reference evidence="2 3" key="1">
    <citation type="submission" date="2018-06" db="EMBL/GenBank/DDBJ databases">
        <title>Genomic Encyclopedia of Type Strains, Phase IV (KMG-IV): sequencing the most valuable type-strain genomes for metagenomic binning, comparative biology and taxonomic classification.</title>
        <authorList>
            <person name="Goeker M."/>
        </authorList>
    </citation>
    <scope>NUCLEOTIDE SEQUENCE [LARGE SCALE GENOMIC DNA]</scope>
    <source>
        <strain evidence="2 3">DSM 24032</strain>
    </source>
</reference>
<proteinExistence type="predicted"/>
<dbReference type="Gene3D" id="1.10.1200.10">
    <property type="entry name" value="ACP-like"/>
    <property type="match status" value="1"/>
</dbReference>
<organism evidence="2 3">
    <name type="scientific">Arenicella xantha</name>
    <dbReference type="NCBI Taxonomy" id="644221"/>
    <lineage>
        <taxon>Bacteria</taxon>
        <taxon>Pseudomonadati</taxon>
        <taxon>Pseudomonadota</taxon>
        <taxon>Gammaproteobacteria</taxon>
        <taxon>Arenicellales</taxon>
        <taxon>Arenicellaceae</taxon>
        <taxon>Arenicella</taxon>
    </lineage>
</organism>
<evidence type="ECO:0000313" key="3">
    <source>
        <dbReference type="Proteomes" id="UP000253083"/>
    </source>
</evidence>
<dbReference type="RefSeq" id="WP_113952582.1">
    <property type="nucleotide sequence ID" value="NZ_QNRT01000001.1"/>
</dbReference>
<feature type="domain" description="Carrier" evidence="1">
    <location>
        <begin position="1"/>
        <end position="78"/>
    </location>
</feature>
<name>A0A395JMV7_9GAMM</name>
<dbReference type="PROSITE" id="PS50075">
    <property type="entry name" value="CARRIER"/>
    <property type="match status" value="1"/>
</dbReference>
<keyword evidence="3" id="KW-1185">Reference proteome</keyword>
<dbReference type="EMBL" id="QNRT01000001">
    <property type="protein sequence ID" value="RBP52970.1"/>
    <property type="molecule type" value="Genomic_DNA"/>
</dbReference>
<dbReference type="OrthoDB" id="677810at2"/>
<dbReference type="AlphaFoldDB" id="A0A395JMV7"/>
<accession>A0A395JMV7</accession>
<dbReference type="InterPro" id="IPR009081">
    <property type="entry name" value="PP-bd_ACP"/>
</dbReference>
<gene>
    <name evidence="2" type="ORF">DFR28_101354</name>
</gene>